<dbReference type="EMBL" id="GHES01048097">
    <property type="protein sequence ID" value="MPA78656.1"/>
    <property type="molecule type" value="Transcribed_RNA"/>
</dbReference>
<gene>
    <name evidence="7" type="ORF">Din_048097</name>
</gene>
<feature type="domain" description="Bifunctional inhibitor/plant lipid transfer protein/seed storage helical" evidence="6">
    <location>
        <begin position="28"/>
        <end position="112"/>
    </location>
</feature>
<evidence type="ECO:0000256" key="2">
    <source>
        <dbReference type="ARBA" id="ARBA00022448"/>
    </source>
</evidence>
<evidence type="ECO:0000259" key="6">
    <source>
        <dbReference type="SMART" id="SM00499"/>
    </source>
</evidence>
<accession>A0A5B7CET5</accession>
<evidence type="ECO:0000313" key="7">
    <source>
        <dbReference type="EMBL" id="MPA78656.1"/>
    </source>
</evidence>
<proteinExistence type="inferred from homology"/>
<keyword evidence="2 4" id="KW-0813">Transport</keyword>
<dbReference type="InterPro" id="IPR000528">
    <property type="entry name" value="Plant_nsLTP"/>
</dbReference>
<organism evidence="7">
    <name type="scientific">Davidia involucrata</name>
    <name type="common">Dove tree</name>
    <dbReference type="NCBI Taxonomy" id="16924"/>
    <lineage>
        <taxon>Eukaryota</taxon>
        <taxon>Viridiplantae</taxon>
        <taxon>Streptophyta</taxon>
        <taxon>Embryophyta</taxon>
        <taxon>Tracheophyta</taxon>
        <taxon>Spermatophyta</taxon>
        <taxon>Magnoliopsida</taxon>
        <taxon>eudicotyledons</taxon>
        <taxon>Gunneridae</taxon>
        <taxon>Pentapetalae</taxon>
        <taxon>asterids</taxon>
        <taxon>Cornales</taxon>
        <taxon>Nyssaceae</taxon>
        <taxon>Davidia</taxon>
    </lineage>
</organism>
<dbReference type="GO" id="GO:0008289">
    <property type="term" value="F:lipid binding"/>
    <property type="evidence" value="ECO:0007669"/>
    <property type="project" value="UniProtKB-KW"/>
</dbReference>
<dbReference type="GO" id="GO:0006869">
    <property type="term" value="P:lipid transport"/>
    <property type="evidence" value="ECO:0007669"/>
    <property type="project" value="InterPro"/>
</dbReference>
<protein>
    <recommendedName>
        <fullName evidence="4">Non-specific lipid-transfer protein</fullName>
    </recommendedName>
</protein>
<evidence type="ECO:0000256" key="3">
    <source>
        <dbReference type="ARBA" id="ARBA00023121"/>
    </source>
</evidence>
<dbReference type="PANTHER" id="PTHR33076">
    <property type="entry name" value="NON-SPECIFIC LIPID-TRANSFER PROTEIN 2-RELATED"/>
    <property type="match status" value="1"/>
</dbReference>
<dbReference type="InterPro" id="IPR036312">
    <property type="entry name" value="Bifun_inhib/LTP/seed_sf"/>
</dbReference>
<keyword evidence="3 4" id="KW-0446">Lipid-binding</keyword>
<dbReference type="AlphaFoldDB" id="A0A5B7CET5"/>
<sequence>MMKGVAIALLVVLAMVELMARPGQAIDCGQVDAALAPCMPYLTGSGSPSGPCCDGARNLKSMTPTKADRQAVCNCAKEAAARYQNIKDDAAQQLPQKCGVQTNIPISRTTDCASVA</sequence>
<dbReference type="Gene3D" id="1.10.110.10">
    <property type="entry name" value="Plant lipid-transfer and hydrophobic proteins"/>
    <property type="match status" value="1"/>
</dbReference>
<evidence type="ECO:0000256" key="5">
    <source>
        <dbReference type="SAM" id="SignalP"/>
    </source>
</evidence>
<dbReference type="PRINTS" id="PR00382">
    <property type="entry name" value="LIPIDTRNSFER"/>
</dbReference>
<evidence type="ECO:0000256" key="4">
    <source>
        <dbReference type="RuleBase" id="RU000628"/>
    </source>
</evidence>
<name>A0A5B7CET5_DAVIN</name>
<reference evidence="7" key="1">
    <citation type="submission" date="2019-08" db="EMBL/GenBank/DDBJ databases">
        <title>Reference gene set and small RNA set construction with multiple tissues from Davidia involucrata Baill.</title>
        <authorList>
            <person name="Yang H."/>
            <person name="Zhou C."/>
            <person name="Li G."/>
            <person name="Wang J."/>
            <person name="Gao P."/>
            <person name="Wang M."/>
            <person name="Wang R."/>
            <person name="Zhao Y."/>
        </authorList>
    </citation>
    <scope>NUCLEOTIDE SEQUENCE</scope>
    <source>
        <tissue evidence="7">Mixed with DoveR01_LX</tissue>
    </source>
</reference>
<dbReference type="InterPro" id="IPR016140">
    <property type="entry name" value="Bifunc_inhib/LTP/seed_store"/>
</dbReference>
<keyword evidence="5" id="KW-0732">Signal</keyword>
<dbReference type="SMART" id="SM00499">
    <property type="entry name" value="AAI"/>
    <property type="match status" value="1"/>
</dbReference>
<comment type="similarity">
    <text evidence="1 4">Belongs to the plant LTP family.</text>
</comment>
<comment type="function">
    <text evidence="4">Plant non-specific lipid-transfer proteins transfer phospholipids as well as galactolipids across membranes. May play a role in wax or cutin deposition in the cell walls of expanding epidermal cells and certain secretory tissues.</text>
</comment>
<dbReference type="CDD" id="cd01960">
    <property type="entry name" value="nsLTP1"/>
    <property type="match status" value="1"/>
</dbReference>
<evidence type="ECO:0000256" key="1">
    <source>
        <dbReference type="ARBA" id="ARBA00009748"/>
    </source>
</evidence>
<dbReference type="SUPFAM" id="SSF47699">
    <property type="entry name" value="Bifunctional inhibitor/lipid-transfer protein/seed storage 2S albumin"/>
    <property type="match status" value="1"/>
</dbReference>
<dbReference type="PROSITE" id="PS00597">
    <property type="entry name" value="PLANT_LTP"/>
    <property type="match status" value="1"/>
</dbReference>
<feature type="signal peptide" evidence="5">
    <location>
        <begin position="1"/>
        <end position="25"/>
    </location>
</feature>
<feature type="chain" id="PRO_5022734334" description="Non-specific lipid-transfer protein" evidence="5">
    <location>
        <begin position="26"/>
        <end position="116"/>
    </location>
</feature>
<dbReference type="Pfam" id="PF00234">
    <property type="entry name" value="Tryp_alpha_amyl"/>
    <property type="match status" value="1"/>
</dbReference>